<feature type="active site" description="Charge relay system" evidence="5 6">
    <location>
        <position position="271"/>
    </location>
</feature>
<dbReference type="InterPro" id="IPR013320">
    <property type="entry name" value="ConA-like_dom_sf"/>
</dbReference>
<dbReference type="Gene3D" id="3.40.50.200">
    <property type="entry name" value="Peptidase S8/S53 domain"/>
    <property type="match status" value="1"/>
</dbReference>
<feature type="active site" description="Charge relay system" evidence="5 6">
    <location>
        <position position="224"/>
    </location>
</feature>
<evidence type="ECO:0000256" key="8">
    <source>
        <dbReference type="SAM" id="SignalP"/>
    </source>
</evidence>
<protein>
    <submittedName>
        <fullName evidence="11">Bacillopeptidase F</fullName>
    </submittedName>
</protein>
<feature type="domain" description="Peptidase S8/S53" evidence="9">
    <location>
        <begin position="215"/>
        <end position="498"/>
    </location>
</feature>
<accession>A0A1G9AGM7</accession>
<comment type="similarity">
    <text evidence="1 6">Belongs to the peptidase S8 family.</text>
</comment>
<dbReference type="PROSITE" id="PS00138">
    <property type="entry name" value="SUBTILASE_SER"/>
    <property type="match status" value="1"/>
</dbReference>
<feature type="chain" id="PRO_5011632512" evidence="8">
    <location>
        <begin position="32"/>
        <end position="1448"/>
    </location>
</feature>
<dbReference type="SUPFAM" id="SSF49899">
    <property type="entry name" value="Concanavalin A-like lectins/glucanases"/>
    <property type="match status" value="1"/>
</dbReference>
<feature type="signal peptide" evidence="8">
    <location>
        <begin position="1"/>
        <end position="31"/>
    </location>
</feature>
<dbReference type="InterPro" id="IPR015500">
    <property type="entry name" value="Peptidase_S8_subtilisin-rel"/>
</dbReference>
<dbReference type="Pfam" id="PF00082">
    <property type="entry name" value="Peptidase_S8"/>
    <property type="match status" value="1"/>
</dbReference>
<reference evidence="11 12" key="1">
    <citation type="submission" date="2016-10" db="EMBL/GenBank/DDBJ databases">
        <authorList>
            <person name="de Groot N.N."/>
        </authorList>
    </citation>
    <scope>NUCLEOTIDE SEQUENCE [LARGE SCALE GENOMIC DNA]</scope>
    <source>
        <strain evidence="11 12">CGMCC 1.6502</strain>
    </source>
</reference>
<dbReference type="Gene3D" id="2.60.120.200">
    <property type="match status" value="1"/>
</dbReference>
<evidence type="ECO:0000256" key="1">
    <source>
        <dbReference type="ARBA" id="ARBA00011073"/>
    </source>
</evidence>
<keyword evidence="12" id="KW-1185">Reference proteome</keyword>
<dbReference type="InterPro" id="IPR010259">
    <property type="entry name" value="S8pro/Inhibitor_I9"/>
</dbReference>
<dbReference type="PANTHER" id="PTHR43806">
    <property type="entry name" value="PEPTIDASE S8"/>
    <property type="match status" value="1"/>
</dbReference>
<dbReference type="InterPro" id="IPR023828">
    <property type="entry name" value="Peptidase_S8_Ser-AS"/>
</dbReference>
<dbReference type="Pfam" id="PF05922">
    <property type="entry name" value="Inhibitor_I9"/>
    <property type="match status" value="1"/>
</dbReference>
<dbReference type="PRINTS" id="PR00723">
    <property type="entry name" value="SUBTILISIN"/>
</dbReference>
<evidence type="ECO:0000256" key="4">
    <source>
        <dbReference type="ARBA" id="ARBA00022825"/>
    </source>
</evidence>
<dbReference type="NCBIfam" id="NF038128">
    <property type="entry name" value="choice_anch_J"/>
    <property type="match status" value="1"/>
</dbReference>
<dbReference type="PANTHER" id="PTHR43806:SF67">
    <property type="entry name" value="EGF-LIKE DOMAIN-CONTAINING PROTEIN"/>
    <property type="match status" value="1"/>
</dbReference>
<dbReference type="InterPro" id="IPR000209">
    <property type="entry name" value="Peptidase_S8/S53_dom"/>
</dbReference>
<evidence type="ECO:0000313" key="11">
    <source>
        <dbReference type="EMBL" id="SDK26509.1"/>
    </source>
</evidence>
<dbReference type="CDD" id="cd07481">
    <property type="entry name" value="Peptidases_S8_BacillopeptidaseF-like"/>
    <property type="match status" value="1"/>
</dbReference>
<keyword evidence="4 6" id="KW-0720">Serine protease</keyword>
<dbReference type="Pfam" id="PF20773">
    <property type="entry name" value="InhA-like_MAM"/>
    <property type="match status" value="1"/>
</dbReference>
<sequence length="1448" mass="156275">MRPKKRNLKWLSISLITLLVLQLFTYTTASAQSSSPSLSIKDTQQVSNKISKELTSSFKDKKETTYLVKMKDQADTTKAAEAAVSKAEKNSSMTSTQLKRLKTSAVVTELKSTAIESQQMLNEFLEKASKAGSVSSYKSYYIVNALAVTSDEETMKQIAAMPDVEKILPNRTRQLTPAAQETVKEMKLHKETNAAEWNIDRVGAPQVWEETGIDGTGVVVANIDTGVQWDHPALQSQYRGFNPDAPDQPNHELNWFDATAGEETPYDDQGHGTHTMGTIAGSDSGETNQVGVAPGSKWIAVKAFTAAGGTDVDLLEAGEWVLAPKDAEGTPHPEAAPDVVNNSWGGGPGLDEWYRPMVQNWISAGIVPVFSAGNDGPGDGTIAAPANYPEVIAVAATDASDGLASFSSRGPSPYNGEIKPDIAAPGVNIRSSVPGSDYESGWNGTSMAGPHVAGTAALLLQADNALTVQEVKEILMETADTTTSSQYPEDPNEGFGHGIVNAFNAVSAVVSGLGDITGHVYKEGDDSEPPTIDHEAPQDTYEGVLLSLSAEVNDNVSVESVELAYRLNGNGQWQSIEADLVQGNYKEGTYQAIIPGEAIEGESLEYKWRAVDFGENELETDIYEVSVKEAISVGYEEDFESNPVGWLSFGESNSWQWGTPEAGPEQAASGENVYGTNLSGDYENNSNMTLVMPPVEIPDEQTFLQFKSWHNLENNYDYGHIVVSSDLENWEQVEEFNGETDGWTNVEVDLSDYSGESVYVGFHVDTDGSVVREGWYIDDVLITDQPEESTASLHKLMGKTAEKADKKEMKTLNDKTVAKKKKVNPKKLRPSALKEATAPQLPKGEIDDQYQPNLLPLNAKVTVLETDRSVNTNPADGSFHLLHAAGEYTLQADTYGYYPSEESVEVPEEGSVEANFTLNPIPTGVVSGTVVNEETGEQIEGATLMLVEDAAIEAVETEEDGSYSIEAYEGDYTIRVMAPNFHAKDVSVSIEADSTVEKNIELDPFIGYPGEISYDDGTAENARAFYDAGNGWAVKMSLDEGQESAMVTGGLFRFWTEDWPVPGGESFQVAVYDASGPGGAPGEKLGGPYDATALRNGEWTHVDLADKGISVSGDFYMVYIQTEPNPNTPGLGTDEDGEYSGRSWQFVDGGWSEAPESEGNYMIRALVDYAAEAPVIESPADSSFTNEESITVEGSASPSTTLTVYNNGEEAASTPVTDEGKFSVEITLNEGANELTAVSSTENGSTDPSEPVLITLDQQRPNLTITSPEDGEKTNKEVVSVTGVVEEENLDKVVINGQRADVTEDGEYSKRILLNEGENEIKVRAVDKAGNAQVKTITVDAKTTAPAISNVTPEEDTNLQAGESVMIEFDAEPGLDATFYIKMPLTNLTNNANELPMRETEEGHYVGYWTATSNLVADGAQIVVKASDDYGNVSEETANGKLFINTEQ</sequence>
<dbReference type="GO" id="GO:0004252">
    <property type="term" value="F:serine-type endopeptidase activity"/>
    <property type="evidence" value="ECO:0007669"/>
    <property type="project" value="UniProtKB-UniRule"/>
</dbReference>
<dbReference type="Pfam" id="PF09136">
    <property type="entry name" value="Glucodextran_B"/>
    <property type="match status" value="2"/>
</dbReference>
<dbReference type="SUPFAM" id="SSF49464">
    <property type="entry name" value="Carboxypeptidase regulatory domain-like"/>
    <property type="match status" value="2"/>
</dbReference>
<dbReference type="Gene3D" id="2.60.40.1120">
    <property type="entry name" value="Carboxypeptidase-like, regulatory domain"/>
    <property type="match status" value="2"/>
</dbReference>
<evidence type="ECO:0000259" key="9">
    <source>
        <dbReference type="Pfam" id="PF00082"/>
    </source>
</evidence>
<dbReference type="EMBL" id="FNFL01000004">
    <property type="protein sequence ID" value="SDK26509.1"/>
    <property type="molecule type" value="Genomic_DNA"/>
</dbReference>
<dbReference type="STRING" id="407036.SAMN05216243_2499"/>
<evidence type="ECO:0000256" key="5">
    <source>
        <dbReference type="PIRSR" id="PIRSR615500-1"/>
    </source>
</evidence>
<feature type="active site" description="Charge relay system" evidence="5 6">
    <location>
        <position position="446"/>
    </location>
</feature>
<dbReference type="InterPro" id="IPR008969">
    <property type="entry name" value="CarboxyPept-like_regulatory"/>
</dbReference>
<dbReference type="OrthoDB" id="9798386at2"/>
<organism evidence="11 12">
    <name type="scientific">Sediminibacillus albus</name>
    <dbReference type="NCBI Taxonomy" id="407036"/>
    <lineage>
        <taxon>Bacteria</taxon>
        <taxon>Bacillati</taxon>
        <taxon>Bacillota</taxon>
        <taxon>Bacilli</taxon>
        <taxon>Bacillales</taxon>
        <taxon>Bacillaceae</taxon>
        <taxon>Sediminibacillus</taxon>
    </lineage>
</organism>
<dbReference type="PROSITE" id="PS51892">
    <property type="entry name" value="SUBTILASE"/>
    <property type="match status" value="1"/>
</dbReference>
<dbReference type="InterPro" id="IPR036852">
    <property type="entry name" value="Peptidase_S8/S53_dom_sf"/>
</dbReference>
<feature type="domain" description="Inhibitor I9" evidence="10">
    <location>
        <begin position="65"/>
        <end position="175"/>
    </location>
</feature>
<dbReference type="RefSeq" id="WP_093214725.1">
    <property type="nucleotide sequence ID" value="NZ_FNFL01000004.1"/>
</dbReference>
<evidence type="ECO:0000256" key="7">
    <source>
        <dbReference type="SAM" id="MobiDB-lite"/>
    </source>
</evidence>
<dbReference type="InterPro" id="IPR050131">
    <property type="entry name" value="Peptidase_S8_subtilisin-like"/>
</dbReference>
<evidence type="ECO:0000256" key="6">
    <source>
        <dbReference type="PROSITE-ProRule" id="PRU01240"/>
    </source>
</evidence>
<gene>
    <name evidence="11" type="ORF">SAMN05216243_2499</name>
</gene>
<dbReference type="InterPro" id="IPR013783">
    <property type="entry name" value="Ig-like_fold"/>
</dbReference>
<dbReference type="InterPro" id="IPR033857">
    <property type="entry name" value="Bacillopeptidase_F"/>
</dbReference>
<keyword evidence="2 6" id="KW-0645">Protease</keyword>
<keyword evidence="8" id="KW-0732">Signal</keyword>
<name>A0A1G9AGM7_9BACI</name>
<dbReference type="Proteomes" id="UP000198694">
    <property type="component" value="Unassembled WGS sequence"/>
</dbReference>
<evidence type="ECO:0000259" key="10">
    <source>
        <dbReference type="Pfam" id="PF05922"/>
    </source>
</evidence>
<dbReference type="GO" id="GO:0006508">
    <property type="term" value="P:proteolysis"/>
    <property type="evidence" value="ECO:0007669"/>
    <property type="project" value="UniProtKB-KW"/>
</dbReference>
<dbReference type="Pfam" id="PF13715">
    <property type="entry name" value="CarbopepD_reg_2"/>
    <property type="match status" value="1"/>
</dbReference>
<dbReference type="Gene3D" id="2.60.40.10">
    <property type="entry name" value="Immunoglobulins"/>
    <property type="match status" value="2"/>
</dbReference>
<keyword evidence="3 6" id="KW-0378">Hydrolase</keyword>
<feature type="region of interest" description="Disordered" evidence="7">
    <location>
        <begin position="1181"/>
        <end position="1202"/>
    </location>
</feature>
<evidence type="ECO:0000256" key="2">
    <source>
        <dbReference type="ARBA" id="ARBA00022670"/>
    </source>
</evidence>
<proteinExistence type="inferred from homology"/>
<evidence type="ECO:0000313" key="12">
    <source>
        <dbReference type="Proteomes" id="UP000198694"/>
    </source>
</evidence>
<dbReference type="SUPFAM" id="SSF52743">
    <property type="entry name" value="Subtilisin-like"/>
    <property type="match status" value="1"/>
</dbReference>
<evidence type="ECO:0000256" key="3">
    <source>
        <dbReference type="ARBA" id="ARBA00022801"/>
    </source>
</evidence>